<proteinExistence type="predicted"/>
<dbReference type="RefSeq" id="WP_204396347.1">
    <property type="nucleotide sequence ID" value="NZ_DAWDWG010000053.1"/>
</dbReference>
<comment type="caution">
    <text evidence="2">The sequence shown here is derived from an EMBL/GenBank/DDBJ whole genome shotgun (WGS) entry which is preliminary data.</text>
</comment>
<evidence type="ECO:0000313" key="2">
    <source>
        <dbReference type="EMBL" id="OKZ12376.1"/>
    </source>
</evidence>
<dbReference type="Gene3D" id="2.60.120.890">
    <property type="entry name" value="BT2081, beta-jelly-roll domain"/>
    <property type="match status" value="1"/>
</dbReference>
<dbReference type="EMBL" id="MNQR01000008">
    <property type="protein sequence ID" value="OKZ12376.1"/>
    <property type="molecule type" value="Genomic_DNA"/>
</dbReference>
<dbReference type="PROSITE" id="PS51257">
    <property type="entry name" value="PROKAR_LIPOPROTEIN"/>
    <property type="match status" value="1"/>
</dbReference>
<accession>A0A854C3I1</accession>
<feature type="domain" description="Putative carbohydrate metabolism" evidence="1">
    <location>
        <begin position="326"/>
        <end position="535"/>
    </location>
</feature>
<gene>
    <name evidence="2" type="ORF">BHV76_02075</name>
</gene>
<dbReference type="Proteomes" id="UP000186685">
    <property type="component" value="Unassembled WGS sequence"/>
</dbReference>
<dbReference type="InterPro" id="IPR038653">
    <property type="entry name" value="Put_CMD_sf"/>
</dbReference>
<sequence length="541" mass="59379">MWNTLYRIAISIMLAGTLSCCIKNDIPFAKVPLSITGIEVEGQSGSAVISESESTVTVTLQETVNPKKVMLKTFTYTEKASSTLTAGTEIDLSQPYEVTLSLYQDYKWKIIGNQPIARRMIIDGQLGNSEFDTENHLATASIRKSADLKDIVLSDLKLGPEGALNDGVSGAPEVQWTFYRDFAQASVHVTFSDFVDETWTLRVYKSDKDVVTESADGWVNVAWLYGAGVADTECGFDIREDGSEDWTRVDQKYVTMDGGKFTARVPHLKANTTYECRAYSGNQVGDVVTFSTTETGSVPNMGFEDWIDNGGKNGKAICPWSGDGASFWDTGNHGSTTVGTTNVTVYTEDACQGSKAAKLSSQNVFGIFAAGNLFVGEYKKTDAPNGVLGFGREFKSYPTRLKGMFKYQTASITQAGPRFENLLGTTDECIVWVALGDWNLQENVETGVRTAVEVRTDKGGNNGQYFDKNDPHIIAYGEMTCGENVNEYTPFSVELEYRATNRKPTALLIVCSASKYGDYFTGAPGATMWVDDFSLEYDYDD</sequence>
<protein>
    <recommendedName>
        <fullName evidence="1">Putative carbohydrate metabolism domain-containing protein</fullName>
    </recommendedName>
</protein>
<name>A0A854C3I1_9BACT</name>
<dbReference type="InterPro" id="IPR025112">
    <property type="entry name" value="PCMD"/>
</dbReference>
<evidence type="ECO:0000313" key="3">
    <source>
        <dbReference type="Proteomes" id="UP000186685"/>
    </source>
</evidence>
<dbReference type="AlphaFoldDB" id="A0A854C3I1"/>
<evidence type="ECO:0000259" key="1">
    <source>
        <dbReference type="Pfam" id="PF13201"/>
    </source>
</evidence>
<reference evidence="2 3" key="1">
    <citation type="journal article" date="2016" name="Nat. Biotechnol.">
        <title>Measurement of bacterial replication rates in microbial communities.</title>
        <authorList>
            <person name="Brown C.T."/>
            <person name="Olm M.R."/>
            <person name="Thomas B.C."/>
            <person name="Banfield J.F."/>
        </authorList>
    </citation>
    <scope>NUCLEOTIDE SEQUENCE [LARGE SCALE GENOMIC DNA]</scope>
    <source>
        <strain evidence="2">45_130</strain>
    </source>
</reference>
<dbReference type="Pfam" id="PF13201">
    <property type="entry name" value="PCMD"/>
    <property type="match status" value="1"/>
</dbReference>
<organism evidence="2 3">
    <name type="scientific">Phocaeicola plebeius</name>
    <dbReference type="NCBI Taxonomy" id="310297"/>
    <lineage>
        <taxon>Bacteria</taxon>
        <taxon>Pseudomonadati</taxon>
        <taxon>Bacteroidota</taxon>
        <taxon>Bacteroidia</taxon>
        <taxon>Bacteroidales</taxon>
        <taxon>Bacteroidaceae</taxon>
        <taxon>Phocaeicola</taxon>
    </lineage>
</organism>